<organism evidence="10">
    <name type="scientific">bioreactor metagenome</name>
    <dbReference type="NCBI Taxonomy" id="1076179"/>
    <lineage>
        <taxon>unclassified sequences</taxon>
        <taxon>metagenomes</taxon>
        <taxon>ecological metagenomes</taxon>
    </lineage>
</organism>
<evidence type="ECO:0000256" key="1">
    <source>
        <dbReference type="ARBA" id="ARBA00004786"/>
    </source>
</evidence>
<dbReference type="Gene3D" id="3.40.605.10">
    <property type="entry name" value="Aldehyde Dehydrogenase, Chain A, domain 1"/>
    <property type="match status" value="1"/>
</dbReference>
<evidence type="ECO:0000256" key="6">
    <source>
        <dbReference type="ARBA" id="ARBA00023062"/>
    </source>
</evidence>
<dbReference type="FunFam" id="3.40.605.10:FF:000006">
    <property type="entry name" value="1-pyrroline-5-carboxylate dehydrogenase"/>
    <property type="match status" value="1"/>
</dbReference>
<name>A0A644U2B7_9ZZZZ</name>
<dbReference type="FunFam" id="3.40.309.10:FF:000005">
    <property type="entry name" value="1-pyrroline-5-carboxylate dehydrogenase 1"/>
    <property type="match status" value="1"/>
</dbReference>
<evidence type="ECO:0000259" key="9">
    <source>
        <dbReference type="Pfam" id="PF00171"/>
    </source>
</evidence>
<protein>
    <recommendedName>
        <fullName evidence="7">L-glutamate gamma-semialdehyde dehydrogenase</fullName>
        <ecNumber evidence="3">1.2.1.88</ecNumber>
    </recommendedName>
    <alternativeName>
        <fullName evidence="7">L-glutamate gamma-semialdehyde dehydrogenase</fullName>
    </alternativeName>
</protein>
<reference evidence="10" key="1">
    <citation type="submission" date="2019-08" db="EMBL/GenBank/DDBJ databases">
        <authorList>
            <person name="Kucharzyk K."/>
            <person name="Murdoch R.W."/>
            <person name="Higgins S."/>
            <person name="Loffler F."/>
        </authorList>
    </citation>
    <scope>NUCLEOTIDE SEQUENCE</scope>
</reference>
<dbReference type="PANTHER" id="PTHR42862">
    <property type="entry name" value="DELTA-1-PYRROLINE-5-CARBOXYLATE DEHYDROGENASE 1, ISOFORM A-RELATED"/>
    <property type="match status" value="1"/>
</dbReference>
<comment type="catalytic activity">
    <reaction evidence="8">
        <text>L-glutamate 5-semialdehyde + NAD(+) + H2O = L-glutamate + NADH + 2 H(+)</text>
        <dbReference type="Rhea" id="RHEA:30235"/>
        <dbReference type="ChEBI" id="CHEBI:15377"/>
        <dbReference type="ChEBI" id="CHEBI:15378"/>
        <dbReference type="ChEBI" id="CHEBI:29985"/>
        <dbReference type="ChEBI" id="CHEBI:57540"/>
        <dbReference type="ChEBI" id="CHEBI:57945"/>
        <dbReference type="ChEBI" id="CHEBI:58066"/>
        <dbReference type="EC" id="1.2.1.88"/>
    </reaction>
</comment>
<dbReference type="NCBIfam" id="TIGR01236">
    <property type="entry name" value="D1pyr5carbox1"/>
    <property type="match status" value="1"/>
</dbReference>
<keyword evidence="5" id="KW-0520">NAD</keyword>
<evidence type="ECO:0000256" key="4">
    <source>
        <dbReference type="ARBA" id="ARBA00023002"/>
    </source>
</evidence>
<dbReference type="InterPro" id="IPR005931">
    <property type="entry name" value="P5CDH/ALDH4A1"/>
</dbReference>
<proteinExistence type="inferred from homology"/>
<evidence type="ECO:0000256" key="8">
    <source>
        <dbReference type="ARBA" id="ARBA00048142"/>
    </source>
</evidence>
<dbReference type="GO" id="GO:0010133">
    <property type="term" value="P:L-proline catabolic process to L-glutamate"/>
    <property type="evidence" value="ECO:0007669"/>
    <property type="project" value="UniProtKB-UniPathway"/>
</dbReference>
<dbReference type="EMBL" id="VSSQ01000068">
    <property type="protein sequence ID" value="MPL72847.1"/>
    <property type="molecule type" value="Genomic_DNA"/>
</dbReference>
<evidence type="ECO:0000256" key="3">
    <source>
        <dbReference type="ARBA" id="ARBA00012884"/>
    </source>
</evidence>
<dbReference type="GO" id="GO:0009898">
    <property type="term" value="C:cytoplasmic side of plasma membrane"/>
    <property type="evidence" value="ECO:0007669"/>
    <property type="project" value="TreeGrafter"/>
</dbReference>
<dbReference type="InterPro" id="IPR016160">
    <property type="entry name" value="Ald_DH_CS_CYS"/>
</dbReference>
<keyword evidence="6" id="KW-0642">Proline metabolism</keyword>
<dbReference type="InterPro" id="IPR016162">
    <property type="entry name" value="Ald_DH_N"/>
</dbReference>
<dbReference type="EC" id="1.2.1.88" evidence="3"/>
<dbReference type="InterPro" id="IPR050485">
    <property type="entry name" value="Proline_metab_enzyme"/>
</dbReference>
<evidence type="ECO:0000313" key="10">
    <source>
        <dbReference type="EMBL" id="MPL72847.1"/>
    </source>
</evidence>
<comment type="caution">
    <text evidence="10">The sequence shown here is derived from an EMBL/GenBank/DDBJ whole genome shotgun (WGS) entry which is preliminary data.</text>
</comment>
<dbReference type="AlphaFoldDB" id="A0A644U2B7"/>
<sequence length="541" mass="60315">MNNASFFFERPKNETVLNYAPNSLEREALEKEVERQYSTSIEIPLIIGGKEVKTGQMGKVVMPTEHGHVLATYHKATPETVQMAIDAALKAHDKWSNVHWIDRCSIMLKAAELISKKYRYLINAATMLGQAKNSYQAEIDSACEAIDFLRFNAHFASKIYYQQPMSDNTAINRLEYRPLEGFVYTISPFNFTAIACNLNIAPVLMGNVTVWKPATTAILSNYYLMQIFKEAGVPDGVINFVPGSGSVISDACFASKHLAGIHFTGSTHTFNNFWKQIGDNINSYNTYPKIVGETGGKDFIFAHKSSSPKELAVAIVRGAFEYQGQKCSAASRGYIPQELWDETYGYIKEMAGQIKQGCIREFSNYVNAVIDEKAFDTIMKYVDRAKVSPEAKIVLGGNADKSKGYFIEPTIILTTNPKYETMETELFGPVFTVYLYDGEKYEETLELCNTTSPFALTGSIFSNCRYATQTAMNALRYAAGNFYINDKPTGAVVGNQPFGGARASGTNDKAGSELNLYRWVSPRCIKETLVSPTDFRYPFMG</sequence>
<dbReference type="SUPFAM" id="SSF53720">
    <property type="entry name" value="ALDH-like"/>
    <property type="match status" value="1"/>
</dbReference>
<dbReference type="PANTHER" id="PTHR42862:SF1">
    <property type="entry name" value="DELTA-1-PYRROLINE-5-CARBOXYLATE DEHYDROGENASE 2, ISOFORM A-RELATED"/>
    <property type="match status" value="1"/>
</dbReference>
<keyword evidence="4 10" id="KW-0560">Oxidoreductase</keyword>
<dbReference type="GO" id="GO:0003842">
    <property type="term" value="F:L-glutamate gamma-semialdehyde dehydrogenase activity"/>
    <property type="evidence" value="ECO:0007669"/>
    <property type="project" value="UniProtKB-EC"/>
</dbReference>
<evidence type="ECO:0000256" key="2">
    <source>
        <dbReference type="ARBA" id="ARBA00009986"/>
    </source>
</evidence>
<dbReference type="CDD" id="cd07123">
    <property type="entry name" value="ALDH_F4-17_P5CDH"/>
    <property type="match status" value="1"/>
</dbReference>
<dbReference type="InterPro" id="IPR016161">
    <property type="entry name" value="Ald_DH/histidinol_DH"/>
</dbReference>
<comment type="pathway">
    <text evidence="1">Amino-acid degradation; L-proline degradation into L-glutamate; L-glutamate from L-proline: step 2/2.</text>
</comment>
<dbReference type="PROSITE" id="PS00070">
    <property type="entry name" value="ALDEHYDE_DEHYDR_CYS"/>
    <property type="match status" value="1"/>
</dbReference>
<evidence type="ECO:0000256" key="7">
    <source>
        <dbReference type="ARBA" id="ARBA00032259"/>
    </source>
</evidence>
<comment type="similarity">
    <text evidence="2">Belongs to the aldehyde dehydrogenase family.</text>
</comment>
<gene>
    <name evidence="10" type="primary">rocA1_2</name>
    <name evidence="10" type="ORF">SDC9_18640</name>
</gene>
<evidence type="ECO:0000256" key="5">
    <source>
        <dbReference type="ARBA" id="ARBA00023027"/>
    </source>
</evidence>
<dbReference type="Pfam" id="PF00171">
    <property type="entry name" value="Aldedh"/>
    <property type="match status" value="1"/>
</dbReference>
<feature type="domain" description="Aldehyde dehydrogenase" evidence="9">
    <location>
        <begin position="58"/>
        <end position="513"/>
    </location>
</feature>
<dbReference type="InterPro" id="IPR016163">
    <property type="entry name" value="Ald_DH_C"/>
</dbReference>
<dbReference type="Gene3D" id="3.40.309.10">
    <property type="entry name" value="Aldehyde Dehydrogenase, Chain A, domain 2"/>
    <property type="match status" value="1"/>
</dbReference>
<accession>A0A644U2B7</accession>
<dbReference type="InterPro" id="IPR015590">
    <property type="entry name" value="Aldehyde_DH_dom"/>
</dbReference>
<dbReference type="UniPathway" id="UPA00261">
    <property type="reaction ID" value="UER00374"/>
</dbReference>